<dbReference type="Pfam" id="PF07678">
    <property type="entry name" value="TED_complement"/>
    <property type="match status" value="1"/>
</dbReference>
<dbReference type="PANTHER" id="PTHR11412:SF171">
    <property type="entry name" value="PREGNANCY ZONE PROTEIN-LIKE PROTEIN"/>
    <property type="match status" value="1"/>
</dbReference>
<dbReference type="EMBL" id="CAUEEQ010075475">
    <property type="protein sequence ID" value="CAJ0966573.1"/>
    <property type="molecule type" value="Genomic_DNA"/>
</dbReference>
<comment type="caution">
    <text evidence="2">The sequence shown here is derived from an EMBL/GenBank/DDBJ whole genome shotgun (WGS) entry which is preliminary data.</text>
</comment>
<dbReference type="InterPro" id="IPR008930">
    <property type="entry name" value="Terpenoid_cyclase/PrenylTrfase"/>
</dbReference>
<organism evidence="2 3">
    <name type="scientific">Ranitomeya imitator</name>
    <name type="common">mimic poison frog</name>
    <dbReference type="NCBI Taxonomy" id="111125"/>
    <lineage>
        <taxon>Eukaryota</taxon>
        <taxon>Metazoa</taxon>
        <taxon>Chordata</taxon>
        <taxon>Craniata</taxon>
        <taxon>Vertebrata</taxon>
        <taxon>Euteleostomi</taxon>
        <taxon>Amphibia</taxon>
        <taxon>Batrachia</taxon>
        <taxon>Anura</taxon>
        <taxon>Neobatrachia</taxon>
        <taxon>Hyloidea</taxon>
        <taxon>Dendrobatidae</taxon>
        <taxon>Dendrobatinae</taxon>
        <taxon>Ranitomeya</taxon>
    </lineage>
</organism>
<reference evidence="2" key="1">
    <citation type="submission" date="2023-07" db="EMBL/GenBank/DDBJ databases">
        <authorList>
            <person name="Stuckert A."/>
        </authorList>
    </citation>
    <scope>NUCLEOTIDE SEQUENCE</scope>
</reference>
<dbReference type="Proteomes" id="UP001176940">
    <property type="component" value="Unassembled WGS sequence"/>
</dbReference>
<protein>
    <recommendedName>
        <fullName evidence="1">Alpha-macroglobulin-like TED domain-containing protein</fullName>
    </recommendedName>
</protein>
<dbReference type="InterPro" id="IPR011626">
    <property type="entry name" value="Alpha-macroglobulin_TED"/>
</dbReference>
<name>A0ABN9MMF4_9NEOB</name>
<dbReference type="SUPFAM" id="SSF48239">
    <property type="entry name" value="Terpenoid cyclases/Protein prenyltransferases"/>
    <property type="match status" value="1"/>
</dbReference>
<dbReference type="Gene3D" id="1.50.10.20">
    <property type="match status" value="1"/>
</dbReference>
<evidence type="ECO:0000313" key="3">
    <source>
        <dbReference type="Proteomes" id="UP001176940"/>
    </source>
</evidence>
<dbReference type="InterPro" id="IPR050473">
    <property type="entry name" value="A2M/Complement_sys"/>
</dbReference>
<accession>A0ABN9MMF4</accession>
<proteinExistence type="predicted"/>
<evidence type="ECO:0000313" key="2">
    <source>
        <dbReference type="EMBL" id="CAJ0966573.1"/>
    </source>
</evidence>
<feature type="domain" description="Alpha-macroglobulin-like TED" evidence="1">
    <location>
        <begin position="12"/>
        <end position="154"/>
    </location>
</feature>
<sequence length="281" mass="30841">MTKTHRGLQAVELAREDEIIEKAKQCLESCTQPESSTYTKAQCAYTYTLMGDVEKRTQLLEQLDQVAIKKDDKTHWSTNPEIPQDDPLWSNPNSADVEITAYVVLAMVSGEDPTESDLGAAVPAVRWLHSQQNANGGYATTQDTVVSLWAISIYSYLTFVDENMPTIEVTNDNGFTENVTVNPQNPTEVLVVGLPDIPAEYTLEASGSGCAYVQITERYNILNPEPEASFTLIVNASPIQCPPHPAPSFNLEISASLSDPNNEESNMAILIVQLLSGYMPP</sequence>
<gene>
    <name evidence="2" type="ORF">RIMI_LOCUS21436822</name>
</gene>
<keyword evidence="3" id="KW-1185">Reference proteome</keyword>
<evidence type="ECO:0000259" key="1">
    <source>
        <dbReference type="Pfam" id="PF07678"/>
    </source>
</evidence>
<dbReference type="PANTHER" id="PTHR11412">
    <property type="entry name" value="MACROGLOBULIN / COMPLEMENT"/>
    <property type="match status" value="1"/>
</dbReference>